<proteinExistence type="predicted"/>
<dbReference type="SMART" id="SM00369">
    <property type="entry name" value="LRR_TYP"/>
    <property type="match status" value="4"/>
</dbReference>
<feature type="compositionally biased region" description="Polar residues" evidence="3">
    <location>
        <begin position="411"/>
        <end position="425"/>
    </location>
</feature>
<feature type="region of interest" description="Disordered" evidence="3">
    <location>
        <begin position="507"/>
        <end position="531"/>
    </location>
</feature>
<feature type="compositionally biased region" description="Basic residues" evidence="3">
    <location>
        <begin position="624"/>
        <end position="633"/>
    </location>
</feature>
<evidence type="ECO:0008006" key="6">
    <source>
        <dbReference type="Google" id="ProtNLM"/>
    </source>
</evidence>
<dbReference type="PROSITE" id="PS51450">
    <property type="entry name" value="LRR"/>
    <property type="match status" value="2"/>
</dbReference>
<feature type="region of interest" description="Disordered" evidence="3">
    <location>
        <begin position="269"/>
        <end position="317"/>
    </location>
</feature>
<dbReference type="InterPro" id="IPR050216">
    <property type="entry name" value="LRR_domain-containing"/>
</dbReference>
<dbReference type="SMART" id="SM00364">
    <property type="entry name" value="LRR_BAC"/>
    <property type="match status" value="4"/>
</dbReference>
<evidence type="ECO:0000256" key="1">
    <source>
        <dbReference type="ARBA" id="ARBA00022614"/>
    </source>
</evidence>
<feature type="compositionally biased region" description="Low complexity" evidence="3">
    <location>
        <begin position="776"/>
        <end position="792"/>
    </location>
</feature>
<dbReference type="Pfam" id="PF13855">
    <property type="entry name" value="LRR_8"/>
    <property type="match status" value="1"/>
</dbReference>
<dbReference type="GO" id="GO:0005737">
    <property type="term" value="C:cytoplasm"/>
    <property type="evidence" value="ECO:0007669"/>
    <property type="project" value="TreeGrafter"/>
</dbReference>
<dbReference type="InterPro" id="IPR001611">
    <property type="entry name" value="Leu-rich_rpt"/>
</dbReference>
<keyword evidence="1" id="KW-0433">Leucine-rich repeat</keyword>
<evidence type="ECO:0000313" key="4">
    <source>
        <dbReference type="EMBL" id="OAQ34740.1"/>
    </source>
</evidence>
<gene>
    <name evidence="4" type="ORF">K457DRAFT_13954</name>
</gene>
<dbReference type="InterPro" id="IPR003591">
    <property type="entry name" value="Leu-rich_rpt_typical-subtyp"/>
</dbReference>
<evidence type="ECO:0000256" key="2">
    <source>
        <dbReference type="ARBA" id="ARBA00022737"/>
    </source>
</evidence>
<feature type="region of interest" description="Disordered" evidence="3">
    <location>
        <begin position="339"/>
        <end position="369"/>
    </location>
</feature>
<dbReference type="PANTHER" id="PTHR48051:SF1">
    <property type="entry name" value="RAS SUPPRESSOR PROTEIN 1"/>
    <property type="match status" value="1"/>
</dbReference>
<feature type="compositionally biased region" description="Low complexity" evidence="3">
    <location>
        <begin position="709"/>
        <end position="729"/>
    </location>
</feature>
<feature type="region of interest" description="Disordered" evidence="3">
    <location>
        <begin position="398"/>
        <end position="454"/>
    </location>
</feature>
<dbReference type="OrthoDB" id="1394818at2759"/>
<dbReference type="PANTHER" id="PTHR48051">
    <property type="match status" value="1"/>
</dbReference>
<sequence>MAVLPYSNTSCIHGIAGRTSGNTTASATTTTTSTIQPSVNTIFDLARECDQHVVRLYFLPTPGTNGFTTTHTLVRNDTRTHPVVSNNSNSSSAIATTTVTTSGLGHQFDTNGDSRDAHAKHQQRRRICHLTRVSESERGVVHLARLHISSMIVATSSVTYLSHLVSLRLQGNRLTDLPDQIFRLPSLRELDVSQNRLTELSGLIGMLGPTLEELFLQSNQLQSLPQQLGRLTRLRLLDIADNQLGCIPVEVQRLVSESLLSERMLRRANQGGIDSRGEGSSAPPTPLDSPVTLHGQGGGAGPFNAGSNEEGGHDDDDYVQIRQGMKCWARGNRFWQVGAPRSTAPLSPSGPVSSQAGSSSATPATRPSEAVLTPPAAFLNAGASFSALPFQPLGPSLMSPPPLPATPTRTNSGYFDSNPASPTYRNHNHNHIHNHHSHNHAHQEPLHYPAHPVDQRGYSKDSYTSCSWTLSLTDICSQIVGEKLNQDPHYFCHNGSCPHKATRIFNRKAGPPTSPPGSLLPSTTTTTTTTHNTDPLVAAELYSEMDKTGECMATMVPDWMMEQLGLHRLAEMRGALDPFSSEDERQSQLDEWDGHEDIYPDSYQDRDTGAGAQGSSQNSLSGPRLHRRGRRRSLKDPTIPMSLTLVEKEMGCEFCSVCQKRLYFPGLRWKGVGVMDERIVPLEWVACSVQCRAQAEGEEQRRKANGGKAASALATMTSTMASTPTTSTLGVTPITEEENRSGGDSEGEEYFGGRHHHPQTTTFNWNPRPEGSQTIASATVTTTTTAVTTRARSGTHHHDSPPSSSSSHAAATSPVGISSRIGEQAAGREIRAQVGNGSNLSPIVVDHSRSREISMVQQQQQQQLIQLQQQQQLQLQQQQHRNQHHHQQRNYRETIAYGLIKSKALRRRTRALSL</sequence>
<keyword evidence="2" id="KW-0677">Repeat</keyword>
<dbReference type="Proteomes" id="UP000078512">
    <property type="component" value="Unassembled WGS sequence"/>
</dbReference>
<evidence type="ECO:0000256" key="3">
    <source>
        <dbReference type="SAM" id="MobiDB-lite"/>
    </source>
</evidence>
<feature type="compositionally biased region" description="Low complexity" evidence="3">
    <location>
        <begin position="347"/>
        <end position="365"/>
    </location>
</feature>
<dbReference type="STRING" id="1314771.A0A197KB74"/>
<dbReference type="InterPro" id="IPR032675">
    <property type="entry name" value="LRR_dom_sf"/>
</dbReference>
<feature type="compositionally biased region" description="Low complexity" evidence="3">
    <location>
        <begin position="516"/>
        <end position="530"/>
    </location>
</feature>
<dbReference type="AlphaFoldDB" id="A0A197KB74"/>
<keyword evidence="5" id="KW-1185">Reference proteome</keyword>
<feature type="compositionally biased region" description="Low complexity" evidence="3">
    <location>
        <begin position="801"/>
        <end position="814"/>
    </location>
</feature>
<dbReference type="Gene3D" id="3.80.10.10">
    <property type="entry name" value="Ribonuclease Inhibitor"/>
    <property type="match status" value="1"/>
</dbReference>
<accession>A0A197KB74</accession>
<reference evidence="4 5" key="1">
    <citation type="submission" date="2016-05" db="EMBL/GenBank/DDBJ databases">
        <title>Genome sequencing reveals origins of a unique bacterial endosymbiosis in the earliest lineages of terrestrial Fungi.</title>
        <authorList>
            <consortium name="DOE Joint Genome Institute"/>
            <person name="Uehling J."/>
            <person name="Gryganskyi A."/>
            <person name="Hameed K."/>
            <person name="Tschaplinski T."/>
            <person name="Misztal P."/>
            <person name="Wu S."/>
            <person name="Desiro A."/>
            <person name="Vande Pol N."/>
            <person name="Du Z.-Y."/>
            <person name="Zienkiewicz A."/>
            <person name="Zienkiewicz K."/>
            <person name="Morin E."/>
            <person name="Tisserant E."/>
            <person name="Splivallo R."/>
            <person name="Hainaut M."/>
            <person name="Henrissat B."/>
            <person name="Ohm R."/>
            <person name="Kuo A."/>
            <person name="Yan J."/>
            <person name="Lipzen A."/>
            <person name="Nolan M."/>
            <person name="Labutti K."/>
            <person name="Barry K."/>
            <person name="Goldstein A."/>
            <person name="Labbe J."/>
            <person name="Schadt C."/>
            <person name="Tuskan G."/>
            <person name="Grigoriev I."/>
            <person name="Martin F."/>
            <person name="Vilgalys R."/>
            <person name="Bonito G."/>
        </authorList>
    </citation>
    <scope>NUCLEOTIDE SEQUENCE [LARGE SCALE GENOMIC DNA]</scope>
    <source>
        <strain evidence="4 5">AG-77</strain>
    </source>
</reference>
<dbReference type="SUPFAM" id="SSF52058">
    <property type="entry name" value="L domain-like"/>
    <property type="match status" value="1"/>
</dbReference>
<evidence type="ECO:0000313" key="5">
    <source>
        <dbReference type="Proteomes" id="UP000078512"/>
    </source>
</evidence>
<feature type="compositionally biased region" description="Polar residues" evidence="3">
    <location>
        <begin position="759"/>
        <end position="775"/>
    </location>
</feature>
<feature type="compositionally biased region" description="Basic and acidic residues" evidence="3">
    <location>
        <begin position="595"/>
        <end position="608"/>
    </location>
</feature>
<protein>
    <recommendedName>
        <fullName evidence="6">L domain-like protein</fullName>
    </recommendedName>
</protein>
<dbReference type="EMBL" id="KV442016">
    <property type="protein sequence ID" value="OAQ34740.1"/>
    <property type="molecule type" value="Genomic_DNA"/>
</dbReference>
<feature type="region of interest" description="Disordered" evidence="3">
    <location>
        <begin position="578"/>
        <end position="636"/>
    </location>
</feature>
<feature type="region of interest" description="Disordered" evidence="3">
    <location>
        <begin position="700"/>
        <end position="815"/>
    </location>
</feature>
<organism evidence="4 5">
    <name type="scientific">Linnemannia elongata AG-77</name>
    <dbReference type="NCBI Taxonomy" id="1314771"/>
    <lineage>
        <taxon>Eukaryota</taxon>
        <taxon>Fungi</taxon>
        <taxon>Fungi incertae sedis</taxon>
        <taxon>Mucoromycota</taxon>
        <taxon>Mortierellomycotina</taxon>
        <taxon>Mortierellomycetes</taxon>
        <taxon>Mortierellales</taxon>
        <taxon>Mortierellaceae</taxon>
        <taxon>Linnemannia</taxon>
    </lineage>
</organism>
<feature type="compositionally biased region" description="Basic residues" evidence="3">
    <location>
        <begin position="426"/>
        <end position="440"/>
    </location>
</feature>
<name>A0A197KB74_9FUNG</name>